<dbReference type="EMBL" id="SHLD01000001">
    <property type="protein sequence ID" value="RZU75992.1"/>
    <property type="molecule type" value="Genomic_DNA"/>
</dbReference>
<gene>
    <name evidence="1" type="ORF">EV384_4581</name>
</gene>
<evidence type="ECO:0000313" key="1">
    <source>
        <dbReference type="EMBL" id="RZU75992.1"/>
    </source>
</evidence>
<dbReference type="InterPro" id="IPR046196">
    <property type="entry name" value="DUF6228"/>
</dbReference>
<organism evidence="1 2">
    <name type="scientific">Micromonospora kangleipakensis</name>
    <dbReference type="NCBI Taxonomy" id="1077942"/>
    <lineage>
        <taxon>Bacteria</taxon>
        <taxon>Bacillati</taxon>
        <taxon>Actinomycetota</taxon>
        <taxon>Actinomycetes</taxon>
        <taxon>Micromonosporales</taxon>
        <taxon>Micromonosporaceae</taxon>
        <taxon>Micromonospora</taxon>
    </lineage>
</organism>
<dbReference type="AlphaFoldDB" id="A0A4Q8BDL5"/>
<dbReference type="Proteomes" id="UP000294114">
    <property type="component" value="Unassembled WGS sequence"/>
</dbReference>
<dbReference type="RefSeq" id="WP_130336365.1">
    <property type="nucleotide sequence ID" value="NZ_SHLD01000001.1"/>
</dbReference>
<name>A0A4Q8BDL5_9ACTN</name>
<evidence type="ECO:0000313" key="2">
    <source>
        <dbReference type="Proteomes" id="UP000294114"/>
    </source>
</evidence>
<proteinExistence type="predicted"/>
<keyword evidence="2" id="KW-1185">Reference proteome</keyword>
<protein>
    <submittedName>
        <fullName evidence="1">Uncharacterized protein</fullName>
    </submittedName>
</protein>
<reference evidence="1 2" key="1">
    <citation type="submission" date="2019-02" db="EMBL/GenBank/DDBJ databases">
        <title>Sequencing the genomes of 1000 actinobacteria strains.</title>
        <authorList>
            <person name="Klenk H.-P."/>
        </authorList>
    </citation>
    <scope>NUCLEOTIDE SEQUENCE [LARGE SCALE GENOMIC DNA]</scope>
    <source>
        <strain evidence="1 2">DSM 45612</strain>
    </source>
</reference>
<accession>A0A4Q8BDL5</accession>
<sequence>MLFPVLRQLNDGVEITAEAGLGSVRLHSAERPWNDEVLDLRCELADDGVRAVTSVRTLNVDRIVSWAADLAESYEGWDGLRAWESLEHDLRIDATHDRRGHVNLRFVIRGPRGYDPSAWEASVMVTLDAGEDMRRLVAELGDLVS</sequence>
<dbReference type="Pfam" id="PF19739">
    <property type="entry name" value="DUF6228"/>
    <property type="match status" value="1"/>
</dbReference>
<dbReference type="OrthoDB" id="4548929at2"/>
<comment type="caution">
    <text evidence="1">The sequence shown here is derived from an EMBL/GenBank/DDBJ whole genome shotgun (WGS) entry which is preliminary data.</text>
</comment>